<proteinExistence type="predicted"/>
<dbReference type="InterPro" id="IPR032942">
    <property type="entry name" value="BPI/LBP/Plunc"/>
</dbReference>
<accession>A0A0M3IK65</accession>
<protein>
    <submittedName>
        <fullName evidence="3">BPI2 domain-containing protein</fullName>
    </submittedName>
</protein>
<dbReference type="GO" id="GO:0005615">
    <property type="term" value="C:extracellular space"/>
    <property type="evidence" value="ECO:0007669"/>
    <property type="project" value="TreeGrafter"/>
</dbReference>
<evidence type="ECO:0000313" key="2">
    <source>
        <dbReference type="Proteomes" id="UP000036681"/>
    </source>
</evidence>
<feature type="domain" description="Lipid-binding serum glycoprotein C-terminal" evidence="1">
    <location>
        <begin position="326"/>
        <end position="528"/>
    </location>
</feature>
<evidence type="ECO:0000313" key="3">
    <source>
        <dbReference type="WBParaSite" id="ALUE_0001911401-mRNA-1"/>
    </source>
</evidence>
<organism evidence="2 3">
    <name type="scientific">Ascaris lumbricoides</name>
    <name type="common">Giant roundworm</name>
    <dbReference type="NCBI Taxonomy" id="6252"/>
    <lineage>
        <taxon>Eukaryota</taxon>
        <taxon>Metazoa</taxon>
        <taxon>Ecdysozoa</taxon>
        <taxon>Nematoda</taxon>
        <taxon>Chromadorea</taxon>
        <taxon>Rhabditida</taxon>
        <taxon>Spirurina</taxon>
        <taxon>Ascaridomorpha</taxon>
        <taxon>Ascaridoidea</taxon>
        <taxon>Ascarididae</taxon>
        <taxon>Ascaris</taxon>
    </lineage>
</organism>
<dbReference type="InterPro" id="IPR001124">
    <property type="entry name" value="Lipid-bd_serum_glycop_C"/>
</dbReference>
<dbReference type="WBParaSite" id="ALUE_0001911401-mRNA-1">
    <property type="protein sequence ID" value="ALUE_0001911401-mRNA-1"/>
    <property type="gene ID" value="ALUE_0001911401"/>
</dbReference>
<dbReference type="InterPro" id="IPR017943">
    <property type="entry name" value="Bactericidal_perm-incr_a/b_dom"/>
</dbReference>
<evidence type="ECO:0000259" key="1">
    <source>
        <dbReference type="SMART" id="SM00329"/>
    </source>
</evidence>
<keyword evidence="2" id="KW-1185">Reference proteome</keyword>
<dbReference type="AlphaFoldDB" id="A0A0M3IK65"/>
<dbReference type="Gene3D" id="3.15.20.10">
    <property type="entry name" value="Bactericidal permeability-increasing protein, domain 2"/>
    <property type="match status" value="1"/>
</dbReference>
<dbReference type="PANTHER" id="PTHR10504">
    <property type="entry name" value="BACTERICIDAL PERMEABILITY-INCREASING BPI PROTEIN-RELATED"/>
    <property type="match status" value="1"/>
</dbReference>
<reference evidence="3" key="1">
    <citation type="submission" date="2017-02" db="UniProtKB">
        <authorList>
            <consortium name="WormBaseParasite"/>
        </authorList>
    </citation>
    <scope>IDENTIFICATION</scope>
</reference>
<dbReference type="GO" id="GO:0008289">
    <property type="term" value="F:lipid binding"/>
    <property type="evidence" value="ECO:0007669"/>
    <property type="project" value="InterPro"/>
</dbReference>
<dbReference type="SMART" id="SM00329">
    <property type="entry name" value="BPI2"/>
    <property type="match status" value="1"/>
</dbReference>
<name>A0A0M3IK65_ASCLU</name>
<dbReference type="Gene3D" id="3.15.10.10">
    <property type="entry name" value="Bactericidal permeability-increasing protein, domain 1"/>
    <property type="match status" value="1"/>
</dbReference>
<sequence length="553" mass="61504">MISPYLYYLYGRSVMQVAIPNEQQCFIEGCVQIYALRVTAQRPPTIVVVAPSPPNLITLTIADFDLYITASISGQLQLVPPIPISVPAAGSLAVASTQMEVGAVLDVQKTNEEKGYLRLVSCYIRKGATVAKVENMGLLTNIVNLKYQTQMNEKAEDVLQRTVCGNVQDIVEGEFNTRLAKIPSVVSVSDILRLFQKSETPRRRIRAAAITRAGRTRDLVQRQYENRRGRYVPNIVRAHSVPNVHSAAVTIPSKVPISSSHLATLPFGTTFNVEKLSSLMISLDVLDTSATYDKFFIGVNGDVFLRDGTFIKNPYTRPSSLKFVSPSNGKMLELLFSEYTINTLLLKAHNITALVFRIGSQTPVFGKLLRTSCSLDEVCLSDSVPEPGEKYPNRQLEMIVRTTKPPRVRLTQETITLHLEGRALFYLEGTTKKIGVIPFEVTVVAKMRTQNGRIYGSLSIPSFEYKNDVDFFDLTVDSLGGLRDATKGALINLVNEKLKNGITLEVNNDSPIKNTLITIMNGAFLIQADVDLEKDFYPPSSNRNSNYHWDDRI</sequence>
<dbReference type="PANTHER" id="PTHR10504:SF134">
    <property type="entry name" value="BPI2 DOMAIN-CONTAINING PROTEIN"/>
    <property type="match status" value="1"/>
</dbReference>
<dbReference type="Proteomes" id="UP000036681">
    <property type="component" value="Unplaced"/>
</dbReference>
<dbReference type="SUPFAM" id="SSF55394">
    <property type="entry name" value="Bactericidal permeability-increasing protein, BPI"/>
    <property type="match status" value="2"/>
</dbReference>
<dbReference type="Pfam" id="PF02886">
    <property type="entry name" value="LBP_BPI_CETP_C"/>
    <property type="match status" value="1"/>
</dbReference>